<gene>
    <name evidence="8" type="ORF">FIBRA_02649</name>
</gene>
<dbReference type="GO" id="GO:0004185">
    <property type="term" value="F:serine-type carboxypeptidase activity"/>
    <property type="evidence" value="ECO:0007669"/>
    <property type="project" value="UniProtKB-EC"/>
</dbReference>
<reference evidence="8 9" key="1">
    <citation type="journal article" date="2012" name="Appl. Environ. Microbiol.">
        <title>Short-read sequencing for genomic analysis of the brown rot fungus Fibroporia radiculosa.</title>
        <authorList>
            <person name="Tang J.D."/>
            <person name="Perkins A.D."/>
            <person name="Sonstegard T.S."/>
            <person name="Schroeder S.G."/>
            <person name="Burgess S.C."/>
            <person name="Diehl S.V."/>
        </authorList>
    </citation>
    <scope>NUCLEOTIDE SEQUENCE [LARGE SCALE GENOMIC DNA]</scope>
    <source>
        <strain evidence="8 9">TFFH 294</strain>
    </source>
</reference>
<dbReference type="GO" id="GO:0000324">
    <property type="term" value="C:fungal-type vacuole"/>
    <property type="evidence" value="ECO:0007669"/>
    <property type="project" value="TreeGrafter"/>
</dbReference>
<sequence>MLLTSCLAALALAVSASATQQFFSAQSPANFQSYDAGLFTPLEDLSLLSKTDFTTLSHPLFPNYSVRIKKSDFCDETVASYTGYIDIQARHFFFYFFESRNDPATDDIIYWTAGGPGCSSSLELFMEFGPCRVTDVNTTTFNPYSWNERANIFFVDQPVNVGFSYAEFGEVVSTTTEAAKDMAAFTAIFFEHFSQFKGRAFHVGGASYGGRYIPVFASEVYDQNARLIEAGLTPINLTSILIGNGCTDPATMTASYYDMACRPMPVDPILDISTCVRMKQAVGRCEKMMKESCVDKFEAIGCQAASVFCGAEIEAPFDASGYNPYDISKPCDGVVSDNLCYPLSKTIEKYLSRPVTRASLGVDAVVPEEFQVCNNDVNSAFHVSHDHMFPTQFYIAALLERGIRTLLYIGVNDWICNWVGNDRMVQGMEWTGQQAFVDQPLREWSVDGQVAGLTRSAGPLTFLTLDNAGHMPAYDTPKAAQVMLQRWLAGEEM</sequence>
<accession>J4G271</accession>
<dbReference type="Proteomes" id="UP000006352">
    <property type="component" value="Unassembled WGS sequence"/>
</dbReference>
<dbReference type="PANTHER" id="PTHR11802:SF113">
    <property type="entry name" value="SERINE CARBOXYPEPTIDASE CTSA-4.1"/>
    <property type="match status" value="1"/>
</dbReference>
<evidence type="ECO:0000256" key="7">
    <source>
        <dbReference type="SAM" id="SignalP"/>
    </source>
</evidence>
<dbReference type="STRING" id="599839.J4G271"/>
<evidence type="ECO:0000256" key="1">
    <source>
        <dbReference type="ARBA" id="ARBA00009431"/>
    </source>
</evidence>
<keyword evidence="3" id="KW-0121">Carboxypeptidase</keyword>
<dbReference type="Gene3D" id="1.10.287.410">
    <property type="match status" value="1"/>
</dbReference>
<dbReference type="SUPFAM" id="SSF53474">
    <property type="entry name" value="alpha/beta-Hydrolases"/>
    <property type="match status" value="1"/>
</dbReference>
<evidence type="ECO:0000256" key="6">
    <source>
        <dbReference type="ARBA" id="ARBA00023180"/>
    </source>
</evidence>
<feature type="signal peptide" evidence="7">
    <location>
        <begin position="1"/>
        <end position="18"/>
    </location>
</feature>
<dbReference type="InterPro" id="IPR029058">
    <property type="entry name" value="AB_hydrolase_fold"/>
</dbReference>
<dbReference type="Gene3D" id="3.40.50.1820">
    <property type="entry name" value="alpha/beta hydrolase"/>
    <property type="match status" value="1"/>
</dbReference>
<evidence type="ECO:0000256" key="4">
    <source>
        <dbReference type="ARBA" id="ARBA00022670"/>
    </source>
</evidence>
<proteinExistence type="inferred from homology"/>
<evidence type="ECO:0000313" key="9">
    <source>
        <dbReference type="Proteomes" id="UP000006352"/>
    </source>
</evidence>
<organism evidence="8 9">
    <name type="scientific">Fibroporia radiculosa</name>
    <dbReference type="NCBI Taxonomy" id="599839"/>
    <lineage>
        <taxon>Eukaryota</taxon>
        <taxon>Fungi</taxon>
        <taxon>Dikarya</taxon>
        <taxon>Basidiomycota</taxon>
        <taxon>Agaricomycotina</taxon>
        <taxon>Agaricomycetes</taxon>
        <taxon>Polyporales</taxon>
        <taxon>Fibroporiaceae</taxon>
        <taxon>Fibroporia</taxon>
    </lineage>
</organism>
<dbReference type="PRINTS" id="PR00724">
    <property type="entry name" value="CRBOXYPTASEC"/>
</dbReference>
<evidence type="ECO:0000313" key="8">
    <source>
        <dbReference type="EMBL" id="CCM00613.1"/>
    </source>
</evidence>
<dbReference type="MEROPS" id="S10.001"/>
<name>J4G271_9APHY</name>
<dbReference type="AlphaFoldDB" id="J4G271"/>
<keyword evidence="6" id="KW-0325">Glycoprotein</keyword>
<evidence type="ECO:0000256" key="3">
    <source>
        <dbReference type="ARBA" id="ARBA00022645"/>
    </source>
</evidence>
<dbReference type="GeneID" id="24095524"/>
<keyword evidence="5" id="KW-0378">Hydrolase</keyword>
<dbReference type="InterPro" id="IPR001563">
    <property type="entry name" value="Peptidase_S10"/>
</dbReference>
<keyword evidence="4" id="KW-0645">Protease</keyword>
<dbReference type="Pfam" id="PF00450">
    <property type="entry name" value="Peptidase_S10"/>
    <property type="match status" value="1"/>
</dbReference>
<dbReference type="InParanoid" id="J4G271"/>
<comment type="similarity">
    <text evidence="1">Belongs to the peptidase S10 family.</text>
</comment>
<dbReference type="OrthoDB" id="443318at2759"/>
<dbReference type="EMBL" id="HE796994">
    <property type="protein sequence ID" value="CCM00613.1"/>
    <property type="molecule type" value="Genomic_DNA"/>
</dbReference>
<dbReference type="PANTHER" id="PTHR11802">
    <property type="entry name" value="SERINE PROTEASE FAMILY S10 SERINE CARBOXYPEPTIDASE"/>
    <property type="match status" value="1"/>
</dbReference>
<keyword evidence="7" id="KW-0732">Signal</keyword>
<keyword evidence="9" id="KW-1185">Reference proteome</keyword>
<dbReference type="RefSeq" id="XP_012179896.1">
    <property type="nucleotide sequence ID" value="XM_012324506.1"/>
</dbReference>
<evidence type="ECO:0000256" key="2">
    <source>
        <dbReference type="ARBA" id="ARBA00012446"/>
    </source>
</evidence>
<dbReference type="HOGENOM" id="CLU_008523_10_4_1"/>
<dbReference type="EC" id="3.4.16.5" evidence="2"/>
<dbReference type="GO" id="GO:0006508">
    <property type="term" value="P:proteolysis"/>
    <property type="evidence" value="ECO:0007669"/>
    <property type="project" value="UniProtKB-KW"/>
</dbReference>
<protein>
    <recommendedName>
        <fullName evidence="2">carboxypeptidase C</fullName>
        <ecNumber evidence="2">3.4.16.5</ecNumber>
    </recommendedName>
</protein>
<feature type="chain" id="PRO_5003778387" description="carboxypeptidase C" evidence="7">
    <location>
        <begin position="19"/>
        <end position="493"/>
    </location>
</feature>
<evidence type="ECO:0000256" key="5">
    <source>
        <dbReference type="ARBA" id="ARBA00022801"/>
    </source>
</evidence>